<dbReference type="AlphaFoldDB" id="A0AAV1RB85"/>
<protein>
    <submittedName>
        <fullName evidence="1">Uncharacterized protein</fullName>
    </submittedName>
</protein>
<proteinExistence type="predicted"/>
<name>A0AAV1RB85_9ROSI</name>
<dbReference type="Proteomes" id="UP001314170">
    <property type="component" value="Unassembled WGS sequence"/>
</dbReference>
<keyword evidence="2" id="KW-1185">Reference proteome</keyword>
<evidence type="ECO:0000313" key="2">
    <source>
        <dbReference type="Proteomes" id="UP001314170"/>
    </source>
</evidence>
<sequence length="90" mass="11110">MENMMRRRKWKFTDKNEMREEEWKELLFCFLLWHEDEGGSEEESRLQRVEGRRLDDLMRRSFDIYNTLFSSGFVLKIDDGDEEEDESESF</sequence>
<gene>
    <name evidence="1" type="ORF">DCAF_LOCUS8822</name>
</gene>
<comment type="caution">
    <text evidence="1">The sequence shown here is derived from an EMBL/GenBank/DDBJ whole genome shotgun (WGS) entry which is preliminary data.</text>
</comment>
<accession>A0AAV1RB85</accession>
<evidence type="ECO:0000313" key="1">
    <source>
        <dbReference type="EMBL" id="CAK7332129.1"/>
    </source>
</evidence>
<reference evidence="1 2" key="1">
    <citation type="submission" date="2024-01" db="EMBL/GenBank/DDBJ databases">
        <authorList>
            <person name="Waweru B."/>
        </authorList>
    </citation>
    <scope>NUCLEOTIDE SEQUENCE [LARGE SCALE GENOMIC DNA]</scope>
</reference>
<organism evidence="1 2">
    <name type="scientific">Dovyalis caffra</name>
    <dbReference type="NCBI Taxonomy" id="77055"/>
    <lineage>
        <taxon>Eukaryota</taxon>
        <taxon>Viridiplantae</taxon>
        <taxon>Streptophyta</taxon>
        <taxon>Embryophyta</taxon>
        <taxon>Tracheophyta</taxon>
        <taxon>Spermatophyta</taxon>
        <taxon>Magnoliopsida</taxon>
        <taxon>eudicotyledons</taxon>
        <taxon>Gunneridae</taxon>
        <taxon>Pentapetalae</taxon>
        <taxon>rosids</taxon>
        <taxon>fabids</taxon>
        <taxon>Malpighiales</taxon>
        <taxon>Salicaceae</taxon>
        <taxon>Flacourtieae</taxon>
        <taxon>Dovyalis</taxon>
    </lineage>
</organism>
<dbReference type="EMBL" id="CAWUPB010000913">
    <property type="protein sequence ID" value="CAK7332129.1"/>
    <property type="molecule type" value="Genomic_DNA"/>
</dbReference>